<protein>
    <recommendedName>
        <fullName evidence="11">NB-ARC domain-containing protein</fullName>
    </recommendedName>
</protein>
<dbReference type="Gene3D" id="1.20.5.4130">
    <property type="match status" value="1"/>
</dbReference>
<evidence type="ECO:0008006" key="11">
    <source>
        <dbReference type="Google" id="ProtNLM"/>
    </source>
</evidence>
<proteinExistence type="predicted"/>
<dbReference type="Gene3D" id="3.80.10.10">
    <property type="entry name" value="Ribonuclease Inhibitor"/>
    <property type="match status" value="1"/>
</dbReference>
<evidence type="ECO:0000259" key="5">
    <source>
        <dbReference type="Pfam" id="PF00931"/>
    </source>
</evidence>
<dbReference type="PANTHER" id="PTHR23155:SF1185">
    <property type="entry name" value="DISEASE RESISTANCE RPP8-LIKE PROTEIN 3-RELATED"/>
    <property type="match status" value="1"/>
</dbReference>
<reference evidence="10" key="1">
    <citation type="journal article" date="2013" name="Nat. Genet.">
        <title>The Capsella rubella genome and the genomic consequences of rapid mating system evolution.</title>
        <authorList>
            <person name="Slotte T."/>
            <person name="Hazzouri K.M."/>
            <person name="Agren J.A."/>
            <person name="Koenig D."/>
            <person name="Maumus F."/>
            <person name="Guo Y.L."/>
            <person name="Steige K."/>
            <person name="Platts A.E."/>
            <person name="Escobar J.S."/>
            <person name="Newman L.K."/>
            <person name="Wang W."/>
            <person name="Mandakova T."/>
            <person name="Vello E."/>
            <person name="Smith L.M."/>
            <person name="Henz S.R."/>
            <person name="Steffen J."/>
            <person name="Takuno S."/>
            <person name="Brandvain Y."/>
            <person name="Coop G."/>
            <person name="Andolfatto P."/>
            <person name="Hu T.T."/>
            <person name="Blanchette M."/>
            <person name="Clark R.M."/>
            <person name="Quesneville H."/>
            <person name="Nordborg M."/>
            <person name="Gaut B.S."/>
            <person name="Lysak M.A."/>
            <person name="Jenkins J."/>
            <person name="Grimwood J."/>
            <person name="Chapman J."/>
            <person name="Prochnik S."/>
            <person name="Shu S."/>
            <person name="Rokhsar D."/>
            <person name="Schmutz J."/>
            <person name="Weigel D."/>
            <person name="Wright S.I."/>
        </authorList>
    </citation>
    <scope>NUCLEOTIDE SEQUENCE [LARGE SCALE GENOMIC DNA]</scope>
    <source>
        <strain evidence="10">cv. Monte Gargano</strain>
    </source>
</reference>
<dbReference type="PRINTS" id="PR00364">
    <property type="entry name" value="DISEASERSIST"/>
</dbReference>
<dbReference type="Proteomes" id="UP000029121">
    <property type="component" value="Unassembled WGS sequence"/>
</dbReference>
<dbReference type="SUPFAM" id="SSF52058">
    <property type="entry name" value="L domain-like"/>
    <property type="match status" value="1"/>
</dbReference>
<evidence type="ECO:0000256" key="3">
    <source>
        <dbReference type="ARBA" id="ARBA00022821"/>
    </source>
</evidence>
<feature type="domain" description="Disease resistance protein winged helix" evidence="7">
    <location>
        <begin position="422"/>
        <end position="493"/>
    </location>
</feature>
<keyword evidence="4" id="KW-0175">Coiled coil</keyword>
<dbReference type="InterPro" id="IPR042197">
    <property type="entry name" value="Apaf_helical"/>
</dbReference>
<dbReference type="GO" id="GO:0098542">
    <property type="term" value="P:defense response to other organism"/>
    <property type="evidence" value="ECO:0007669"/>
    <property type="project" value="TreeGrafter"/>
</dbReference>
<dbReference type="CDD" id="cd14798">
    <property type="entry name" value="RX-CC_like"/>
    <property type="match status" value="1"/>
</dbReference>
<feature type="domain" description="Disease resistance R13L4/SHOC-2-like LRR" evidence="8">
    <location>
        <begin position="546"/>
        <end position="752"/>
    </location>
</feature>
<name>R0I973_9BRAS</name>
<dbReference type="InterPro" id="IPR055414">
    <property type="entry name" value="LRR_R13L4/SHOC2-like"/>
</dbReference>
<dbReference type="FunFam" id="3.40.50.300:FF:001091">
    <property type="entry name" value="Probable disease resistance protein At1g61300"/>
    <property type="match status" value="1"/>
</dbReference>
<dbReference type="Gene3D" id="3.40.50.300">
    <property type="entry name" value="P-loop containing nucleotide triphosphate hydrolases"/>
    <property type="match status" value="1"/>
</dbReference>
<evidence type="ECO:0000259" key="6">
    <source>
        <dbReference type="Pfam" id="PF18052"/>
    </source>
</evidence>
<feature type="non-terminal residue" evidence="9">
    <location>
        <position position="763"/>
    </location>
</feature>
<dbReference type="Gene3D" id="1.10.8.430">
    <property type="entry name" value="Helical domain of apoptotic protease-activating factors"/>
    <property type="match status" value="1"/>
</dbReference>
<dbReference type="FunFam" id="1.10.10.10:FF:000322">
    <property type="entry name" value="Probable disease resistance protein At1g63360"/>
    <property type="match status" value="1"/>
</dbReference>
<dbReference type="Pfam" id="PF23598">
    <property type="entry name" value="LRR_14"/>
    <property type="match status" value="1"/>
</dbReference>
<dbReference type="Pfam" id="PF00931">
    <property type="entry name" value="NB-ARC"/>
    <property type="match status" value="1"/>
</dbReference>
<sequence>MEEAVVSFLIEKVWDFLSRESEHLQGVDEKVDELRLELSRLQSLLNDADAKKHESERVKNFLEEVKEILYDAEDIIETFLIEQERGKEKGIKNCVRRLSCCLRDRRRLGLGMIERMKSFGIQQIIVGTDRSLSFQDRQREEREIRQTFPNNPESDLVGMDQSVEELVSHLVDNDNIQVVSITGMGGIGKTTLAKHVFHHDIVRRHFEGFTWFCVSKTFTRKDVWQRILNDLTPNEMEISHMDEYTLQGKLFDLLKTGRYLVVLDDVWREQDWDRIKSVFPRTRGWKMLLTSRNEGVGLHADATCFTFRPRILTSTESWTLCWSVAFPRRNETEFRVDEEIEAMGKEMVMYCGGLPLAIKVLGGLLAKKHTFLEWKKVSDAIKHHIVGRSGRSDNDDLVSRVLSLSYEDLPRRLKHCFLFLALYPENFHIAVNKLSYYWAAEGILTSFYDGDTILESGEGCLEELVRRNMVIVEKHYLSSRILYCQMHDMMREVCLSKAKEENFVQIIKVPRSTTSLVNVQSCSTSRRLAVHCGNVFDILERNNKKKVRSLLFFGVDRDVWRQTSLPLLRVLDLYKVQFEGGKLPSSIGELVHLRFLSLLEAVVSLLPTSLRKLKLLLYLNLTVNGKSIHVPNVLKEMLELRYLQLPGTMHDQTLLELGNLVNLETLCFFSTKHTSVTDLIHMTRLRILSVCIRGECSFETLSSSLCEMRDLKKLTLVDSRGEDRVAYHGGEFVMNIMHLNYLGLSIHMPWISDLQGFPPHIAN</sequence>
<dbReference type="InterPro" id="IPR041118">
    <property type="entry name" value="Rx_N"/>
</dbReference>
<keyword evidence="1" id="KW-0677">Repeat</keyword>
<dbReference type="InterPro" id="IPR036388">
    <property type="entry name" value="WH-like_DNA-bd_sf"/>
</dbReference>
<keyword evidence="2" id="KW-0547">Nucleotide-binding</keyword>
<feature type="domain" description="Disease resistance N-terminal" evidence="6">
    <location>
        <begin position="5"/>
        <end position="93"/>
    </location>
</feature>
<dbReference type="InterPro" id="IPR058922">
    <property type="entry name" value="WHD_DRP"/>
</dbReference>
<dbReference type="Pfam" id="PF18052">
    <property type="entry name" value="Rx_N"/>
    <property type="match status" value="1"/>
</dbReference>
<dbReference type="InterPro" id="IPR038005">
    <property type="entry name" value="RX-like_CC"/>
</dbReference>
<dbReference type="AlphaFoldDB" id="R0I973"/>
<evidence type="ECO:0000256" key="1">
    <source>
        <dbReference type="ARBA" id="ARBA00022737"/>
    </source>
</evidence>
<dbReference type="PANTHER" id="PTHR23155">
    <property type="entry name" value="DISEASE RESISTANCE PROTEIN RP"/>
    <property type="match status" value="1"/>
</dbReference>
<dbReference type="InterPro" id="IPR002182">
    <property type="entry name" value="NB-ARC"/>
</dbReference>
<accession>R0I973</accession>
<feature type="domain" description="NB-ARC" evidence="5">
    <location>
        <begin position="160"/>
        <end position="329"/>
    </location>
</feature>
<dbReference type="InterPro" id="IPR032675">
    <property type="entry name" value="LRR_dom_sf"/>
</dbReference>
<evidence type="ECO:0000256" key="2">
    <source>
        <dbReference type="ARBA" id="ARBA00022741"/>
    </source>
</evidence>
<feature type="coiled-coil region" evidence="4">
    <location>
        <begin position="17"/>
        <end position="51"/>
    </location>
</feature>
<dbReference type="Gene3D" id="1.10.10.10">
    <property type="entry name" value="Winged helix-like DNA-binding domain superfamily/Winged helix DNA-binding domain"/>
    <property type="match status" value="1"/>
</dbReference>
<dbReference type="eggNOG" id="KOG4658">
    <property type="taxonomic scope" value="Eukaryota"/>
</dbReference>
<dbReference type="InterPro" id="IPR044974">
    <property type="entry name" value="Disease_R_plants"/>
</dbReference>
<evidence type="ECO:0000256" key="4">
    <source>
        <dbReference type="SAM" id="Coils"/>
    </source>
</evidence>
<keyword evidence="3" id="KW-0611">Plant defense</keyword>
<dbReference type="SUPFAM" id="SSF52540">
    <property type="entry name" value="P-loop containing nucleoside triphosphate hydrolases"/>
    <property type="match status" value="1"/>
</dbReference>
<organism evidence="9 10">
    <name type="scientific">Capsella rubella</name>
    <dbReference type="NCBI Taxonomy" id="81985"/>
    <lineage>
        <taxon>Eukaryota</taxon>
        <taxon>Viridiplantae</taxon>
        <taxon>Streptophyta</taxon>
        <taxon>Embryophyta</taxon>
        <taxon>Tracheophyta</taxon>
        <taxon>Spermatophyta</taxon>
        <taxon>Magnoliopsida</taxon>
        <taxon>eudicotyledons</taxon>
        <taxon>Gunneridae</taxon>
        <taxon>Pentapetalae</taxon>
        <taxon>rosids</taxon>
        <taxon>malvids</taxon>
        <taxon>Brassicales</taxon>
        <taxon>Brassicaceae</taxon>
        <taxon>Camelineae</taxon>
        <taxon>Capsella</taxon>
    </lineage>
</organism>
<evidence type="ECO:0000259" key="7">
    <source>
        <dbReference type="Pfam" id="PF23559"/>
    </source>
</evidence>
<keyword evidence="10" id="KW-1185">Reference proteome</keyword>
<dbReference type="InterPro" id="IPR027417">
    <property type="entry name" value="P-loop_NTPase"/>
</dbReference>
<gene>
    <name evidence="9" type="ORF">CARUB_v10022213mg</name>
</gene>
<dbReference type="GO" id="GO:0043531">
    <property type="term" value="F:ADP binding"/>
    <property type="evidence" value="ECO:0007669"/>
    <property type="project" value="InterPro"/>
</dbReference>
<dbReference type="EMBL" id="KB870806">
    <property type="protein sequence ID" value="EOA34650.1"/>
    <property type="molecule type" value="Genomic_DNA"/>
</dbReference>
<evidence type="ECO:0000259" key="8">
    <source>
        <dbReference type="Pfam" id="PF23598"/>
    </source>
</evidence>
<evidence type="ECO:0000313" key="9">
    <source>
        <dbReference type="EMBL" id="EOA34650.1"/>
    </source>
</evidence>
<evidence type="ECO:0000313" key="10">
    <source>
        <dbReference type="Proteomes" id="UP000029121"/>
    </source>
</evidence>
<dbReference type="FunFam" id="1.10.8.430:FF:000003">
    <property type="entry name" value="Probable disease resistance protein At5g66910"/>
    <property type="match status" value="1"/>
</dbReference>
<dbReference type="STRING" id="81985.R0I973"/>
<dbReference type="Pfam" id="PF23559">
    <property type="entry name" value="WHD_DRP"/>
    <property type="match status" value="1"/>
</dbReference>